<dbReference type="Pfam" id="PF06482">
    <property type="entry name" value="Endostatin"/>
    <property type="match status" value="1"/>
</dbReference>
<feature type="non-terminal residue" evidence="2">
    <location>
        <position position="166"/>
    </location>
</feature>
<comment type="caution">
    <text evidence="2">The sequence shown here is derived from an EMBL/GenBank/DDBJ whole genome shotgun (WGS) entry which is preliminary data.</text>
</comment>
<dbReference type="SUPFAM" id="SSF56436">
    <property type="entry name" value="C-type lectin-like"/>
    <property type="match status" value="1"/>
</dbReference>
<organism evidence="2 3">
    <name type="scientific">Pristionchus mayeri</name>
    <dbReference type="NCBI Taxonomy" id="1317129"/>
    <lineage>
        <taxon>Eukaryota</taxon>
        <taxon>Metazoa</taxon>
        <taxon>Ecdysozoa</taxon>
        <taxon>Nematoda</taxon>
        <taxon>Chromadorea</taxon>
        <taxon>Rhabditida</taxon>
        <taxon>Rhabditina</taxon>
        <taxon>Diplogasteromorpha</taxon>
        <taxon>Diplogasteroidea</taxon>
        <taxon>Neodiplogasteridae</taxon>
        <taxon>Pristionchus</taxon>
    </lineage>
</organism>
<feature type="non-terminal residue" evidence="2">
    <location>
        <position position="1"/>
    </location>
</feature>
<keyword evidence="3" id="KW-1185">Reference proteome</keyword>
<dbReference type="InterPro" id="IPR016187">
    <property type="entry name" value="CTDL_fold"/>
</dbReference>
<protein>
    <recommendedName>
        <fullName evidence="1">Collagenase NC10/endostatin domain-containing protein</fullName>
    </recommendedName>
</protein>
<sequence>IHLIAINSPVNGNFGGRRGADVLCNKQAKSSGFHATFRAFLASSAQDIGPIVHREDNSSVVVNAKGEMLFSTWKDFMEGAKMSNAPIYTFEGVNIERDPKWPIKRAWVGSNSRGMRDISAQCEGWRSHSSDDIGLAAGIKSMTNLSYSNRKISCDTKLVLLCVEVR</sequence>
<dbReference type="Gene3D" id="3.10.100.10">
    <property type="entry name" value="Mannose-Binding Protein A, subunit A"/>
    <property type="match status" value="1"/>
</dbReference>
<feature type="domain" description="Collagenase NC10/endostatin" evidence="1">
    <location>
        <begin position="1"/>
        <end position="164"/>
    </location>
</feature>
<proteinExistence type="predicted"/>
<dbReference type="EMBL" id="BTRK01000006">
    <property type="protein sequence ID" value="GMR60387.1"/>
    <property type="molecule type" value="Genomic_DNA"/>
</dbReference>
<dbReference type="AlphaFoldDB" id="A0AAN5IBU3"/>
<evidence type="ECO:0000259" key="1">
    <source>
        <dbReference type="Pfam" id="PF06482"/>
    </source>
</evidence>
<gene>
    <name evidence="2" type="ORF">PMAYCL1PPCAC_30582</name>
</gene>
<reference evidence="3" key="1">
    <citation type="submission" date="2022-10" db="EMBL/GenBank/DDBJ databases">
        <title>Genome assembly of Pristionchus species.</title>
        <authorList>
            <person name="Yoshida K."/>
            <person name="Sommer R.J."/>
        </authorList>
    </citation>
    <scope>NUCLEOTIDE SEQUENCE [LARGE SCALE GENOMIC DNA]</scope>
    <source>
        <strain evidence="3">RS5460</strain>
    </source>
</reference>
<dbReference type="InterPro" id="IPR010515">
    <property type="entry name" value="Collagenase_NC10/endostatin"/>
</dbReference>
<dbReference type="Proteomes" id="UP001328107">
    <property type="component" value="Unassembled WGS sequence"/>
</dbReference>
<accession>A0AAN5IBU3</accession>
<dbReference type="InterPro" id="IPR016186">
    <property type="entry name" value="C-type_lectin-like/link_sf"/>
</dbReference>
<evidence type="ECO:0000313" key="2">
    <source>
        <dbReference type="EMBL" id="GMR60387.1"/>
    </source>
</evidence>
<name>A0AAN5IBU3_9BILA</name>
<evidence type="ECO:0000313" key="3">
    <source>
        <dbReference type="Proteomes" id="UP001328107"/>
    </source>
</evidence>